<protein>
    <submittedName>
        <fullName evidence="1">Uncharacterized protein</fullName>
    </submittedName>
</protein>
<name>A0A6J4EG56_9CAUD</name>
<organism evidence="1 2">
    <name type="scientific">Escherichia phage EK010</name>
    <dbReference type="NCBI Taxonomy" id="2742112"/>
    <lineage>
        <taxon>Viruses</taxon>
        <taxon>Duplodnaviria</taxon>
        <taxon>Heunggongvirae</taxon>
        <taxon>Uroviricota</taxon>
        <taxon>Caudoviricetes</taxon>
        <taxon>Mktvariviridae</taxon>
        <taxon>Gordonclarkvirinae</taxon>
        <taxon>Suseptimavirus</taxon>
        <taxon>Suseptimavirus EK010</taxon>
    </lineage>
</organism>
<evidence type="ECO:0000313" key="1">
    <source>
        <dbReference type="EMBL" id="BCG44953.1"/>
    </source>
</evidence>
<sequence length="38" mass="4431">MRKRAYSEEEMVNLKGFGQRQPDGSVIWYINGQKKASK</sequence>
<proteinExistence type="predicted"/>
<dbReference type="GeneID" id="77949227"/>
<reference evidence="1 2" key="1">
    <citation type="submission" date="2020-06" db="EMBL/GenBank/DDBJ databases">
        <title>Complete Genome Sequence of the phage EK010 isolated from swine sewage.</title>
        <authorList>
            <person name="Shahin K."/>
            <person name="Bao H."/>
            <person name="Soleimani-Delfan A."/>
            <person name="Wang R."/>
        </authorList>
    </citation>
    <scope>NUCLEOTIDE SEQUENCE [LARGE SCALE GENOMIC DNA]</scope>
</reference>
<dbReference type="Proteomes" id="UP000505302">
    <property type="component" value="Segment"/>
</dbReference>
<dbReference type="KEGG" id="vg:77949227"/>
<dbReference type="RefSeq" id="YP_010672937.1">
    <property type="nucleotide sequence ID" value="NC_070981.1"/>
</dbReference>
<keyword evidence="2" id="KW-1185">Reference proteome</keyword>
<dbReference type="EMBL" id="LC553734">
    <property type="protein sequence ID" value="BCG44953.1"/>
    <property type="molecule type" value="Genomic_DNA"/>
</dbReference>
<accession>A0A6J4EG56</accession>
<evidence type="ECO:0000313" key="2">
    <source>
        <dbReference type="Proteomes" id="UP000505302"/>
    </source>
</evidence>